<accession>A0A6P2CY35</accession>
<dbReference type="PROSITE" id="PS51707">
    <property type="entry name" value="CYTH"/>
    <property type="match status" value="1"/>
</dbReference>
<reference evidence="2 3" key="1">
    <citation type="submission" date="2019-05" db="EMBL/GenBank/DDBJ databases">
        <authorList>
            <consortium name="Science for Life Laboratories"/>
        </authorList>
    </citation>
    <scope>NUCLEOTIDE SEQUENCE [LARGE SCALE GENOMIC DNA]</scope>
    <source>
        <strain evidence="2">Soil9</strain>
    </source>
</reference>
<feature type="domain" description="CYTH" evidence="1">
    <location>
        <begin position="1"/>
        <end position="180"/>
    </location>
</feature>
<dbReference type="NCBIfam" id="TIGR00318">
    <property type="entry name" value="cyaB"/>
    <property type="match status" value="1"/>
</dbReference>
<keyword evidence="3" id="KW-1185">Reference proteome</keyword>
<dbReference type="RefSeq" id="WP_162666965.1">
    <property type="nucleotide sequence ID" value="NZ_LR593886.1"/>
</dbReference>
<dbReference type="EMBL" id="LR593886">
    <property type="protein sequence ID" value="VTR92042.1"/>
    <property type="molecule type" value="Genomic_DNA"/>
</dbReference>
<dbReference type="AlphaFoldDB" id="A0A6P2CY35"/>
<dbReference type="InterPro" id="IPR008173">
    <property type="entry name" value="Adenylyl_cyclase_CyaB"/>
</dbReference>
<evidence type="ECO:0000313" key="2">
    <source>
        <dbReference type="EMBL" id="VTR92042.1"/>
    </source>
</evidence>
<proteinExistence type="predicted"/>
<dbReference type="KEGG" id="gms:SOIL9_56720"/>
<dbReference type="InterPro" id="IPR023577">
    <property type="entry name" value="CYTH_domain"/>
</dbReference>
<gene>
    <name evidence="2" type="ORF">SOIL9_56720</name>
</gene>
<dbReference type="CDD" id="cd07890">
    <property type="entry name" value="CYTH-like_AC_IV-like"/>
    <property type="match status" value="1"/>
</dbReference>
<dbReference type="Gene3D" id="2.40.320.10">
    <property type="entry name" value="Hypothetical Protein Pfu-838710-001"/>
    <property type="match status" value="1"/>
</dbReference>
<evidence type="ECO:0000259" key="1">
    <source>
        <dbReference type="PROSITE" id="PS51707"/>
    </source>
</evidence>
<dbReference type="PANTHER" id="PTHR21028:SF2">
    <property type="entry name" value="CYTH DOMAIN-CONTAINING PROTEIN"/>
    <property type="match status" value="1"/>
</dbReference>
<sequence length="186" mass="20956">MLEVEVKYRNADRTAAVATLLNWGATLVQDRTDVDLYFQAPDRDLKASDEAFRLRRIGAKNCLTYKGPRRDTETKTRPEIEVPLGDGDATATDMERMLVALGYRPVTTVRKKRRVYQFHREGFDLEACFDSVDRVGEFVELEIQAEEPQYEAAKTVLLAAAAELGLSEKEPRSYLGLVLEAQNAPA</sequence>
<dbReference type="Proteomes" id="UP000464178">
    <property type="component" value="Chromosome"/>
</dbReference>
<evidence type="ECO:0000313" key="3">
    <source>
        <dbReference type="Proteomes" id="UP000464178"/>
    </source>
</evidence>
<protein>
    <recommendedName>
        <fullName evidence="1">CYTH domain-containing protein</fullName>
    </recommendedName>
</protein>
<dbReference type="SUPFAM" id="SSF55154">
    <property type="entry name" value="CYTH-like phosphatases"/>
    <property type="match status" value="1"/>
</dbReference>
<name>A0A6P2CY35_9BACT</name>
<dbReference type="SMART" id="SM01118">
    <property type="entry name" value="CYTH"/>
    <property type="match status" value="1"/>
</dbReference>
<dbReference type="PANTHER" id="PTHR21028">
    <property type="entry name" value="SI:CH211-156B7.4"/>
    <property type="match status" value="1"/>
</dbReference>
<dbReference type="Pfam" id="PF01928">
    <property type="entry name" value="CYTH"/>
    <property type="match status" value="1"/>
</dbReference>
<dbReference type="InterPro" id="IPR033469">
    <property type="entry name" value="CYTH-like_dom_sf"/>
</dbReference>
<organism evidence="2 3">
    <name type="scientific">Gemmata massiliana</name>
    <dbReference type="NCBI Taxonomy" id="1210884"/>
    <lineage>
        <taxon>Bacteria</taxon>
        <taxon>Pseudomonadati</taxon>
        <taxon>Planctomycetota</taxon>
        <taxon>Planctomycetia</taxon>
        <taxon>Gemmatales</taxon>
        <taxon>Gemmataceae</taxon>
        <taxon>Gemmata</taxon>
    </lineage>
</organism>